<evidence type="ECO:0000256" key="4">
    <source>
        <dbReference type="SAM" id="MobiDB-lite"/>
    </source>
</evidence>
<feature type="domain" description="Ketoreductase" evidence="5">
    <location>
        <begin position="6"/>
        <end position="187"/>
    </location>
</feature>
<keyword evidence="2" id="KW-0560">Oxidoreductase</keyword>
<comment type="caution">
    <text evidence="6">The sequence shown here is derived from an EMBL/GenBank/DDBJ whole genome shotgun (WGS) entry which is preliminary data.</text>
</comment>
<keyword evidence="7" id="KW-1185">Reference proteome</keyword>
<dbReference type="Gene3D" id="3.40.50.720">
    <property type="entry name" value="NAD(P)-binding Rossmann-like Domain"/>
    <property type="match status" value="1"/>
</dbReference>
<comment type="similarity">
    <text evidence="1 3">Belongs to the short-chain dehydrogenases/reductases (SDR) family.</text>
</comment>
<dbReference type="AlphaFoldDB" id="A0A4U6QND0"/>
<evidence type="ECO:0000313" key="7">
    <source>
        <dbReference type="Proteomes" id="UP000306985"/>
    </source>
</evidence>
<sequence length="334" mass="36423">MMDQRRIAVVTGGSAGIGRATVREFAAAGYDVAVLARGHAGVDAAVSEVQRAGRRGLALYVDVADREAVEEAADRVERDLGPIDVWVNVAFAGSLSYFWDTTPQEFERMTEVTYYGQVNGTRAALRYMRERDRGAIVNVSSAMAYRSIPLQSAYCGAKHAIKGLTESIITELRATGSHVSIGLVTLPGVNTTQFDWNLNKMPRHPMPVPPIVQPEVCARAIRFSAEHPRRNMWVGIATAYTVLGNRVAPAFVDWYLGRTGVKSQQTDQDTPRWGSNVFEPRDEQTDRGAHGAFSEKAATRDPVSFAARHRRAGLGVGVAAAVALAATTLQRRPR</sequence>
<evidence type="ECO:0000313" key="6">
    <source>
        <dbReference type="EMBL" id="TKV61919.1"/>
    </source>
</evidence>
<dbReference type="Proteomes" id="UP000306985">
    <property type="component" value="Unassembled WGS sequence"/>
</dbReference>
<gene>
    <name evidence="6" type="ORF">FDO65_10390</name>
</gene>
<organism evidence="6 7">
    <name type="scientific">Nakamurella flava</name>
    <dbReference type="NCBI Taxonomy" id="2576308"/>
    <lineage>
        <taxon>Bacteria</taxon>
        <taxon>Bacillati</taxon>
        <taxon>Actinomycetota</taxon>
        <taxon>Actinomycetes</taxon>
        <taxon>Nakamurellales</taxon>
        <taxon>Nakamurellaceae</taxon>
        <taxon>Nakamurella</taxon>
    </lineage>
</organism>
<name>A0A4U6QND0_9ACTN</name>
<dbReference type="GO" id="GO:0016020">
    <property type="term" value="C:membrane"/>
    <property type="evidence" value="ECO:0007669"/>
    <property type="project" value="TreeGrafter"/>
</dbReference>
<dbReference type="Pfam" id="PF00106">
    <property type="entry name" value="adh_short"/>
    <property type="match status" value="1"/>
</dbReference>
<dbReference type="GO" id="GO:0016491">
    <property type="term" value="F:oxidoreductase activity"/>
    <property type="evidence" value="ECO:0007669"/>
    <property type="project" value="UniProtKB-KW"/>
</dbReference>
<dbReference type="SMART" id="SM00822">
    <property type="entry name" value="PKS_KR"/>
    <property type="match status" value="1"/>
</dbReference>
<dbReference type="PRINTS" id="PR00081">
    <property type="entry name" value="GDHRDH"/>
</dbReference>
<evidence type="ECO:0000256" key="3">
    <source>
        <dbReference type="RuleBase" id="RU000363"/>
    </source>
</evidence>
<evidence type="ECO:0000256" key="2">
    <source>
        <dbReference type="ARBA" id="ARBA00023002"/>
    </source>
</evidence>
<dbReference type="PANTHER" id="PTHR44196">
    <property type="entry name" value="DEHYDROGENASE/REDUCTASE SDR FAMILY MEMBER 7B"/>
    <property type="match status" value="1"/>
</dbReference>
<feature type="region of interest" description="Disordered" evidence="4">
    <location>
        <begin position="263"/>
        <end position="296"/>
    </location>
</feature>
<dbReference type="PANTHER" id="PTHR44196:SF1">
    <property type="entry name" value="DEHYDROGENASE_REDUCTASE SDR FAMILY MEMBER 7B"/>
    <property type="match status" value="1"/>
</dbReference>
<protein>
    <submittedName>
        <fullName evidence="6">SDR family NAD(P)-dependent oxidoreductase</fullName>
    </submittedName>
</protein>
<dbReference type="EMBL" id="SZZH01000001">
    <property type="protein sequence ID" value="TKV61919.1"/>
    <property type="molecule type" value="Genomic_DNA"/>
</dbReference>
<dbReference type="InterPro" id="IPR036291">
    <property type="entry name" value="NAD(P)-bd_dom_sf"/>
</dbReference>
<dbReference type="SUPFAM" id="SSF51735">
    <property type="entry name" value="NAD(P)-binding Rossmann-fold domains"/>
    <property type="match status" value="1"/>
</dbReference>
<proteinExistence type="inferred from homology"/>
<dbReference type="NCBIfam" id="NF005495">
    <property type="entry name" value="PRK07109.1"/>
    <property type="match status" value="1"/>
</dbReference>
<reference evidence="6 7" key="1">
    <citation type="submission" date="2019-05" db="EMBL/GenBank/DDBJ databases">
        <title>Nakamurella sp. N5BH11, whole genome shotgun sequence.</title>
        <authorList>
            <person name="Tuo L."/>
        </authorList>
    </citation>
    <scope>NUCLEOTIDE SEQUENCE [LARGE SCALE GENOMIC DNA]</scope>
    <source>
        <strain evidence="6 7">N5BH11</strain>
    </source>
</reference>
<dbReference type="InterPro" id="IPR057326">
    <property type="entry name" value="KR_dom"/>
</dbReference>
<dbReference type="PRINTS" id="PR00080">
    <property type="entry name" value="SDRFAMILY"/>
</dbReference>
<dbReference type="InterPro" id="IPR002347">
    <property type="entry name" value="SDR_fam"/>
</dbReference>
<evidence type="ECO:0000259" key="5">
    <source>
        <dbReference type="SMART" id="SM00822"/>
    </source>
</evidence>
<dbReference type="RefSeq" id="WP_137449224.1">
    <property type="nucleotide sequence ID" value="NZ_SZZH01000001.1"/>
</dbReference>
<feature type="compositionally biased region" description="Basic and acidic residues" evidence="4">
    <location>
        <begin position="279"/>
        <end position="289"/>
    </location>
</feature>
<accession>A0A4U6QND0</accession>
<dbReference type="OrthoDB" id="151996at2"/>
<evidence type="ECO:0000256" key="1">
    <source>
        <dbReference type="ARBA" id="ARBA00006484"/>
    </source>
</evidence>